<sequence length="120" mass="12905">MDLISGFFPSTLGTATVRTPFSMLAFTSSTLAFSGSLNLLMNCPLLRSIPMLFVVFSCCSLLLYPLICRTLPSSTLTLTSCLLIPGSSAVKMWACGVSFQSMLSVDKSRGFTSRGRNVSQ</sequence>
<protein>
    <submittedName>
        <fullName evidence="2">Uncharacterized protein</fullName>
    </submittedName>
</protein>
<dbReference type="Gramene" id="MELO3C034323.2.1">
    <property type="protein sequence ID" value="MELO3C034323.2.1"/>
    <property type="gene ID" value="MELO3C034323.2"/>
</dbReference>
<dbReference type="EnsemblPlants" id="MELO3C034323.2.1">
    <property type="protein sequence ID" value="MELO3C034323.2.1"/>
    <property type="gene ID" value="MELO3C034323.2"/>
</dbReference>
<reference evidence="2" key="1">
    <citation type="submission" date="2023-03" db="UniProtKB">
        <authorList>
            <consortium name="EnsemblPlants"/>
        </authorList>
    </citation>
    <scope>IDENTIFICATION</scope>
</reference>
<feature type="transmembrane region" description="Helical" evidence="1">
    <location>
        <begin position="20"/>
        <end position="41"/>
    </location>
</feature>
<name>A0A9I9EJJ8_CUCME</name>
<evidence type="ECO:0000313" key="2">
    <source>
        <dbReference type="EnsemblPlants" id="MELO3C034323.2.1"/>
    </source>
</evidence>
<proteinExistence type="predicted"/>
<accession>A0A9I9EJJ8</accession>
<dbReference type="AlphaFoldDB" id="A0A9I9EJJ8"/>
<organism evidence="2">
    <name type="scientific">Cucumis melo</name>
    <name type="common">Muskmelon</name>
    <dbReference type="NCBI Taxonomy" id="3656"/>
    <lineage>
        <taxon>Eukaryota</taxon>
        <taxon>Viridiplantae</taxon>
        <taxon>Streptophyta</taxon>
        <taxon>Embryophyta</taxon>
        <taxon>Tracheophyta</taxon>
        <taxon>Spermatophyta</taxon>
        <taxon>Magnoliopsida</taxon>
        <taxon>eudicotyledons</taxon>
        <taxon>Gunneridae</taxon>
        <taxon>Pentapetalae</taxon>
        <taxon>rosids</taxon>
        <taxon>fabids</taxon>
        <taxon>Cucurbitales</taxon>
        <taxon>Cucurbitaceae</taxon>
        <taxon>Benincaseae</taxon>
        <taxon>Cucumis</taxon>
    </lineage>
</organism>
<feature type="transmembrane region" description="Helical" evidence="1">
    <location>
        <begin position="48"/>
        <end position="67"/>
    </location>
</feature>
<keyword evidence="1" id="KW-0812">Transmembrane</keyword>
<keyword evidence="1" id="KW-1133">Transmembrane helix</keyword>
<keyword evidence="1" id="KW-0472">Membrane</keyword>
<evidence type="ECO:0000256" key="1">
    <source>
        <dbReference type="SAM" id="Phobius"/>
    </source>
</evidence>